<feature type="signal peptide" evidence="1">
    <location>
        <begin position="1"/>
        <end position="19"/>
    </location>
</feature>
<dbReference type="PANTHER" id="PTHR39335:SF1">
    <property type="entry name" value="BLL4220 PROTEIN"/>
    <property type="match status" value="1"/>
</dbReference>
<dbReference type="PANTHER" id="PTHR39335">
    <property type="entry name" value="BLL4220 PROTEIN"/>
    <property type="match status" value="1"/>
</dbReference>
<comment type="caution">
    <text evidence="2">The sequence shown here is derived from an EMBL/GenBank/DDBJ whole genome shotgun (WGS) entry which is preliminary data.</text>
</comment>
<reference evidence="2 3" key="1">
    <citation type="submission" date="2018-05" db="EMBL/GenBank/DDBJ databases">
        <title>Genomic Encyclopedia of Type Strains, Phase IV (KMG-V): Genome sequencing to study the core and pangenomes of soil and plant-associated prokaryotes.</title>
        <authorList>
            <person name="Whitman W."/>
        </authorList>
    </citation>
    <scope>NUCLEOTIDE SEQUENCE [LARGE SCALE GENOMIC DNA]</scope>
    <source>
        <strain evidence="2 3">SCZa-39</strain>
    </source>
</reference>
<dbReference type="PIRSF" id="PIRSF029720">
    <property type="entry name" value="UCP029720"/>
    <property type="match status" value="1"/>
</dbReference>
<sequence length="119" mass="12845">MNRALLCLVACALPFAALAETPKISHGMVVDDDGMTLYAFDKDTAPGKSACVGACTSMWPAAVADPYDKANGDWGFIATSDGKHQWTYKGRPLYRFAQDKQAGQVNGDGFKGMWHTVKP</sequence>
<keyword evidence="2" id="KW-0449">Lipoprotein</keyword>
<dbReference type="Proteomes" id="UP000245712">
    <property type="component" value="Unassembled WGS sequence"/>
</dbReference>
<proteinExistence type="predicted"/>
<dbReference type="RefSeq" id="WP_372460495.1">
    <property type="nucleotide sequence ID" value="NZ_CAJZAT010000192.1"/>
</dbReference>
<evidence type="ECO:0000313" key="2">
    <source>
        <dbReference type="EMBL" id="PVX85567.1"/>
    </source>
</evidence>
<organism evidence="2 3">
    <name type="scientific">Paraburkholderia unamae</name>
    <dbReference type="NCBI Taxonomy" id="219649"/>
    <lineage>
        <taxon>Bacteria</taxon>
        <taxon>Pseudomonadati</taxon>
        <taxon>Pseudomonadota</taxon>
        <taxon>Betaproteobacteria</taxon>
        <taxon>Burkholderiales</taxon>
        <taxon>Burkholderiaceae</taxon>
        <taxon>Paraburkholderia</taxon>
    </lineage>
</organism>
<evidence type="ECO:0000313" key="3">
    <source>
        <dbReference type="Proteomes" id="UP000245712"/>
    </source>
</evidence>
<protein>
    <submittedName>
        <fullName evidence="2">Lipoprotein with Yx(FWY)xxD motif</fullName>
    </submittedName>
</protein>
<feature type="chain" id="PRO_5045579949" evidence="1">
    <location>
        <begin position="20"/>
        <end position="119"/>
    </location>
</feature>
<keyword evidence="1" id="KW-0732">Signal</keyword>
<keyword evidence="3" id="KW-1185">Reference proteome</keyword>
<dbReference type="EMBL" id="QEOB01000003">
    <property type="protein sequence ID" value="PVX85567.1"/>
    <property type="molecule type" value="Genomic_DNA"/>
</dbReference>
<dbReference type="Pfam" id="PF03640">
    <property type="entry name" value="Lipoprotein_15"/>
    <property type="match status" value="2"/>
</dbReference>
<evidence type="ECO:0000256" key="1">
    <source>
        <dbReference type="SAM" id="SignalP"/>
    </source>
</evidence>
<accession>A0ABX5KVV6</accession>
<dbReference type="InterPro" id="IPR005297">
    <property type="entry name" value="Lipoprotein_repeat"/>
</dbReference>
<name>A0ABX5KVV6_9BURK</name>
<dbReference type="InterPro" id="IPR014558">
    <property type="entry name" value="UCP029720"/>
</dbReference>
<gene>
    <name evidence="2" type="ORF">C7402_103144</name>
</gene>